<gene>
    <name evidence="1" type="ORF">Hyperionvirus5_67</name>
</gene>
<protein>
    <submittedName>
        <fullName evidence="1">Uncharacterized protein</fullName>
    </submittedName>
</protein>
<accession>A0A3G5AAN0</accession>
<sequence>MLCDIFCYCCGGNMSLTVGVVSAAAILRNSLSDHLIGNH</sequence>
<name>A0A3G5AAN0_9VIRU</name>
<dbReference type="EMBL" id="MK072387">
    <property type="protein sequence ID" value="AYV83261.1"/>
    <property type="molecule type" value="Genomic_DNA"/>
</dbReference>
<reference evidence="1" key="1">
    <citation type="submission" date="2018-10" db="EMBL/GenBank/DDBJ databases">
        <title>Hidden diversity of soil giant viruses.</title>
        <authorList>
            <person name="Schulz F."/>
            <person name="Alteio L."/>
            <person name="Goudeau D."/>
            <person name="Ryan E.M."/>
            <person name="Malmstrom R.R."/>
            <person name="Blanchard J."/>
            <person name="Woyke T."/>
        </authorList>
    </citation>
    <scope>NUCLEOTIDE SEQUENCE</scope>
    <source>
        <strain evidence="1">HYV1</strain>
    </source>
</reference>
<proteinExistence type="predicted"/>
<organism evidence="1">
    <name type="scientific">Hyperionvirus sp</name>
    <dbReference type="NCBI Taxonomy" id="2487770"/>
    <lineage>
        <taxon>Viruses</taxon>
        <taxon>Varidnaviria</taxon>
        <taxon>Bamfordvirae</taxon>
        <taxon>Nucleocytoviricota</taxon>
        <taxon>Megaviricetes</taxon>
        <taxon>Imitervirales</taxon>
        <taxon>Mimiviridae</taxon>
        <taxon>Klosneuvirinae</taxon>
    </lineage>
</organism>
<evidence type="ECO:0000313" key="1">
    <source>
        <dbReference type="EMBL" id="AYV83261.1"/>
    </source>
</evidence>